<evidence type="ECO:0008006" key="13">
    <source>
        <dbReference type="Google" id="ProtNLM"/>
    </source>
</evidence>
<dbReference type="PANTHER" id="PTHR12468">
    <property type="entry name" value="GPI MANNOSYLTRANSFERASE 2"/>
    <property type="match status" value="1"/>
</dbReference>
<keyword evidence="5" id="KW-0808">Transferase</keyword>
<dbReference type="EMBL" id="CADCWC010000120">
    <property type="protein sequence ID" value="CAA9527263.1"/>
    <property type="molecule type" value="Genomic_DNA"/>
</dbReference>
<evidence type="ECO:0000256" key="10">
    <source>
        <dbReference type="SAM" id="MobiDB-lite"/>
    </source>
</evidence>
<comment type="pathway">
    <text evidence="2">Glycolipid biosynthesis; glycosylphosphatidylinositol-anchor biosynthesis.</text>
</comment>
<accession>A0A6J4TP19</accession>
<feature type="transmembrane region" description="Helical" evidence="11">
    <location>
        <begin position="42"/>
        <end position="62"/>
    </location>
</feature>
<gene>
    <name evidence="12" type="ORF">AVDCRST_MAG79-619</name>
</gene>
<feature type="transmembrane region" description="Helical" evidence="11">
    <location>
        <begin position="121"/>
        <end position="151"/>
    </location>
</feature>
<keyword evidence="3" id="KW-0337">GPI-anchor biosynthesis</keyword>
<dbReference type="UniPathway" id="UPA00196"/>
<dbReference type="GO" id="GO:0004376">
    <property type="term" value="F:GPI mannosyltransferase activity"/>
    <property type="evidence" value="ECO:0007669"/>
    <property type="project" value="InterPro"/>
</dbReference>
<evidence type="ECO:0000256" key="11">
    <source>
        <dbReference type="SAM" id="Phobius"/>
    </source>
</evidence>
<evidence type="ECO:0000256" key="8">
    <source>
        <dbReference type="ARBA" id="ARBA00022989"/>
    </source>
</evidence>
<feature type="region of interest" description="Disordered" evidence="10">
    <location>
        <begin position="1"/>
        <end position="26"/>
    </location>
</feature>
<keyword evidence="8 11" id="KW-1133">Transmembrane helix</keyword>
<dbReference type="PANTHER" id="PTHR12468:SF2">
    <property type="entry name" value="GPI MANNOSYLTRANSFERASE 2"/>
    <property type="match status" value="1"/>
</dbReference>
<keyword evidence="6 11" id="KW-0812">Transmembrane</keyword>
<evidence type="ECO:0000313" key="12">
    <source>
        <dbReference type="EMBL" id="CAA9527263.1"/>
    </source>
</evidence>
<evidence type="ECO:0000256" key="3">
    <source>
        <dbReference type="ARBA" id="ARBA00022502"/>
    </source>
</evidence>
<evidence type="ECO:0000256" key="4">
    <source>
        <dbReference type="ARBA" id="ARBA00022676"/>
    </source>
</evidence>
<dbReference type="GO" id="GO:0031501">
    <property type="term" value="C:mannosyltransferase complex"/>
    <property type="evidence" value="ECO:0007669"/>
    <property type="project" value="TreeGrafter"/>
</dbReference>
<keyword evidence="4" id="KW-0328">Glycosyltransferase</keyword>
<evidence type="ECO:0000256" key="2">
    <source>
        <dbReference type="ARBA" id="ARBA00004687"/>
    </source>
</evidence>
<dbReference type="GO" id="GO:0000009">
    <property type="term" value="F:alpha-1,6-mannosyltransferase activity"/>
    <property type="evidence" value="ECO:0007669"/>
    <property type="project" value="InterPro"/>
</dbReference>
<feature type="transmembrane region" description="Helical" evidence="11">
    <location>
        <begin position="250"/>
        <end position="273"/>
    </location>
</feature>
<dbReference type="Pfam" id="PF04188">
    <property type="entry name" value="Mannosyl_trans2"/>
    <property type="match status" value="1"/>
</dbReference>
<feature type="transmembrane region" description="Helical" evidence="11">
    <location>
        <begin position="201"/>
        <end position="229"/>
    </location>
</feature>
<evidence type="ECO:0000256" key="7">
    <source>
        <dbReference type="ARBA" id="ARBA00022824"/>
    </source>
</evidence>
<comment type="subcellular location">
    <subcellularLocation>
        <location evidence="1">Endoplasmic reticulum membrane</location>
        <topology evidence="1">Multi-pass membrane protein</topology>
    </subcellularLocation>
</comment>
<evidence type="ECO:0000256" key="9">
    <source>
        <dbReference type="ARBA" id="ARBA00023136"/>
    </source>
</evidence>
<feature type="non-terminal residue" evidence="12">
    <location>
        <position position="318"/>
    </location>
</feature>
<feature type="transmembrane region" description="Helical" evidence="11">
    <location>
        <begin position="163"/>
        <end position="195"/>
    </location>
</feature>
<dbReference type="GO" id="GO:0016020">
    <property type="term" value="C:membrane"/>
    <property type="evidence" value="ECO:0007669"/>
    <property type="project" value="GOC"/>
</dbReference>
<evidence type="ECO:0000256" key="1">
    <source>
        <dbReference type="ARBA" id="ARBA00004477"/>
    </source>
</evidence>
<protein>
    <recommendedName>
        <fullName evidence="13">Glycosyltransferase RgtA/B/C/D-like domain-containing protein</fullName>
    </recommendedName>
</protein>
<dbReference type="GO" id="GO:0006506">
    <property type="term" value="P:GPI anchor biosynthetic process"/>
    <property type="evidence" value="ECO:0007669"/>
    <property type="project" value="UniProtKB-UniPathway"/>
</dbReference>
<name>A0A6J4TP19_9ACTN</name>
<proteinExistence type="predicted"/>
<dbReference type="AlphaFoldDB" id="A0A6J4TP19"/>
<reference evidence="12" key="1">
    <citation type="submission" date="2020-02" db="EMBL/GenBank/DDBJ databases">
        <authorList>
            <person name="Meier V. D."/>
        </authorList>
    </citation>
    <scope>NUCLEOTIDE SEQUENCE</scope>
    <source>
        <strain evidence="12">AVDCRST_MAG79</strain>
    </source>
</reference>
<evidence type="ECO:0000256" key="6">
    <source>
        <dbReference type="ARBA" id="ARBA00022692"/>
    </source>
</evidence>
<keyword evidence="9 11" id="KW-0472">Membrane</keyword>
<evidence type="ECO:0000256" key="5">
    <source>
        <dbReference type="ARBA" id="ARBA00022679"/>
    </source>
</evidence>
<keyword evidence="7" id="KW-0256">Endoplasmic reticulum</keyword>
<organism evidence="12">
    <name type="scientific">uncultured Thermoleophilia bacterium</name>
    <dbReference type="NCBI Taxonomy" id="1497501"/>
    <lineage>
        <taxon>Bacteria</taxon>
        <taxon>Bacillati</taxon>
        <taxon>Actinomycetota</taxon>
        <taxon>Thermoleophilia</taxon>
        <taxon>environmental samples</taxon>
    </lineage>
</organism>
<dbReference type="InterPro" id="IPR007315">
    <property type="entry name" value="PIG-V/Gpi18"/>
</dbReference>
<sequence length="318" mass="35397">MSQVRQRPASDTAAARPRPVPERRPDRRAGVRRHLDGLRYPLGVWALSRLLVVVVVGAVGWVSRPRGQWEWWDVLVAPFATWDAIWYLKIAEHGYDPLLAHGNSAAFFPLYPLTVRGVHELVPVAGLAATGVAVSTLLFAGVCVLLWRLTLVHYDEPTARRTVVYLAVFPLAFVFSAVYTESLFLLLTLACFLMLERGRVWAASGFGALAILTRPVGLLLAPAIAWRVWTDAGRPWRLWGGPERRIRRALLWRLAPVGLLPLAQIGFQLYLYLVTGQPFASGAAEARGWGREVDVRLVLELPVAWATALWELFVGQGN</sequence>